<organism evidence="1 2">
    <name type="scientific">Dreissena polymorpha</name>
    <name type="common">Zebra mussel</name>
    <name type="synonym">Mytilus polymorpha</name>
    <dbReference type="NCBI Taxonomy" id="45954"/>
    <lineage>
        <taxon>Eukaryota</taxon>
        <taxon>Metazoa</taxon>
        <taxon>Spiralia</taxon>
        <taxon>Lophotrochozoa</taxon>
        <taxon>Mollusca</taxon>
        <taxon>Bivalvia</taxon>
        <taxon>Autobranchia</taxon>
        <taxon>Heteroconchia</taxon>
        <taxon>Euheterodonta</taxon>
        <taxon>Imparidentia</taxon>
        <taxon>Neoheterodontei</taxon>
        <taxon>Myida</taxon>
        <taxon>Dreissenoidea</taxon>
        <taxon>Dreissenidae</taxon>
        <taxon>Dreissena</taxon>
    </lineage>
</organism>
<name>A0A9D4IEU0_DREPO</name>
<evidence type="ECO:0000313" key="1">
    <source>
        <dbReference type="EMBL" id="KAH3771335.1"/>
    </source>
</evidence>
<proteinExistence type="predicted"/>
<sequence>MIPNRIVVWCCSYDAYDAHDSLAYRKDKTLAIHDVWKTLINRERGRVSSSPLQCSLNTPTSTMAIPTI</sequence>
<evidence type="ECO:0000313" key="2">
    <source>
        <dbReference type="Proteomes" id="UP000828390"/>
    </source>
</evidence>
<comment type="caution">
    <text evidence="1">The sequence shown here is derived from an EMBL/GenBank/DDBJ whole genome shotgun (WGS) entry which is preliminary data.</text>
</comment>
<dbReference type="AlphaFoldDB" id="A0A9D4IEU0"/>
<accession>A0A9D4IEU0</accession>
<dbReference type="Proteomes" id="UP000828390">
    <property type="component" value="Unassembled WGS sequence"/>
</dbReference>
<feature type="non-terminal residue" evidence="1">
    <location>
        <position position="68"/>
    </location>
</feature>
<keyword evidence="2" id="KW-1185">Reference proteome</keyword>
<gene>
    <name evidence="1" type="ORF">DPMN_172650</name>
</gene>
<dbReference type="EMBL" id="JAIWYP010000009">
    <property type="protein sequence ID" value="KAH3771335.1"/>
    <property type="molecule type" value="Genomic_DNA"/>
</dbReference>
<reference evidence="1" key="2">
    <citation type="submission" date="2020-11" db="EMBL/GenBank/DDBJ databases">
        <authorList>
            <person name="McCartney M.A."/>
            <person name="Auch B."/>
            <person name="Kono T."/>
            <person name="Mallez S."/>
            <person name="Becker A."/>
            <person name="Gohl D.M."/>
            <person name="Silverstein K.A.T."/>
            <person name="Koren S."/>
            <person name="Bechman K.B."/>
            <person name="Herman A."/>
            <person name="Abrahante J.E."/>
            <person name="Garbe J."/>
        </authorList>
    </citation>
    <scope>NUCLEOTIDE SEQUENCE</scope>
    <source>
        <strain evidence="1">Duluth1</strain>
        <tissue evidence="1">Whole animal</tissue>
    </source>
</reference>
<protein>
    <submittedName>
        <fullName evidence="1">Uncharacterized protein</fullName>
    </submittedName>
</protein>
<reference evidence="1" key="1">
    <citation type="journal article" date="2019" name="bioRxiv">
        <title>The Genome of the Zebra Mussel, Dreissena polymorpha: A Resource for Invasive Species Research.</title>
        <authorList>
            <person name="McCartney M.A."/>
            <person name="Auch B."/>
            <person name="Kono T."/>
            <person name="Mallez S."/>
            <person name="Zhang Y."/>
            <person name="Obille A."/>
            <person name="Becker A."/>
            <person name="Abrahante J.E."/>
            <person name="Garbe J."/>
            <person name="Badalamenti J.P."/>
            <person name="Herman A."/>
            <person name="Mangelson H."/>
            <person name="Liachko I."/>
            <person name="Sullivan S."/>
            <person name="Sone E.D."/>
            <person name="Koren S."/>
            <person name="Silverstein K.A.T."/>
            <person name="Beckman K.B."/>
            <person name="Gohl D.M."/>
        </authorList>
    </citation>
    <scope>NUCLEOTIDE SEQUENCE</scope>
    <source>
        <strain evidence="1">Duluth1</strain>
        <tissue evidence="1">Whole animal</tissue>
    </source>
</reference>